<dbReference type="Pfam" id="PF04284">
    <property type="entry name" value="DUF441"/>
    <property type="match status" value="1"/>
</dbReference>
<proteinExistence type="inferred from homology"/>
<keyword evidence="1 5" id="KW-1003">Cell membrane</keyword>
<organism evidence="6 7">
    <name type="scientific">Thermaerobacter composti</name>
    <dbReference type="NCBI Taxonomy" id="554949"/>
    <lineage>
        <taxon>Bacteria</taxon>
        <taxon>Bacillati</taxon>
        <taxon>Bacillota</taxon>
        <taxon>Clostridia</taxon>
        <taxon>Eubacteriales</taxon>
        <taxon>Clostridiales Family XVII. Incertae Sedis</taxon>
        <taxon>Thermaerobacter</taxon>
    </lineage>
</organism>
<dbReference type="PANTHER" id="PTHR38452">
    <property type="entry name" value="UPF0756 MEMBRANE PROTEIN YEAL"/>
    <property type="match status" value="1"/>
</dbReference>
<evidence type="ECO:0000313" key="7">
    <source>
        <dbReference type="Proteomes" id="UP001304683"/>
    </source>
</evidence>
<keyword evidence="3 5" id="KW-1133">Transmembrane helix</keyword>
<keyword evidence="7" id="KW-1185">Reference proteome</keyword>
<name>A0ABZ0QSS8_9FIRM</name>
<dbReference type="PANTHER" id="PTHR38452:SF1">
    <property type="entry name" value="UPF0756 MEMBRANE PROTEIN YEAL"/>
    <property type="match status" value="1"/>
</dbReference>
<comment type="caution">
    <text evidence="5">Lacks conserved residue(s) required for the propagation of feature annotation.</text>
</comment>
<evidence type="ECO:0000256" key="1">
    <source>
        <dbReference type="ARBA" id="ARBA00022475"/>
    </source>
</evidence>
<dbReference type="RefSeq" id="WP_318751294.1">
    <property type="nucleotide sequence ID" value="NZ_CP132508.1"/>
</dbReference>
<dbReference type="InterPro" id="IPR007382">
    <property type="entry name" value="UPF0756_TM"/>
</dbReference>
<sequence>MGQPDLVLLAILGLGALGRNPLVTAAAGILLLLRLLGLAWVLPLVEQHAMSLGLILLIVAVLIPFADGQVTLQQTVQSFTRGGLAGYAGLVAGFIAAVLGARGIALLEQNPHVIIGLIFGTLVGVAFFQGIPVGPLTAAGFAAVLLELFTLLRRGF</sequence>
<dbReference type="Proteomes" id="UP001304683">
    <property type="component" value="Chromosome"/>
</dbReference>
<reference evidence="6 7" key="1">
    <citation type="submission" date="2023-08" db="EMBL/GenBank/DDBJ databases">
        <title>Genome sequence of Thermaerobacter compostii strain Ins1, a spore-forming filamentous bacterium isolated from a deep geothermal reservoir.</title>
        <authorList>
            <person name="Bregnard D."/>
            <person name="Gonzalez D."/>
            <person name="Junier P."/>
        </authorList>
    </citation>
    <scope>NUCLEOTIDE SEQUENCE [LARGE SCALE GENOMIC DNA]</scope>
    <source>
        <strain evidence="6 7">Ins1</strain>
    </source>
</reference>
<accession>A0ABZ0QSS8</accession>
<dbReference type="HAMAP" id="MF_01874">
    <property type="entry name" value="UPF0756"/>
    <property type="match status" value="1"/>
</dbReference>
<feature type="transmembrane region" description="Helical" evidence="5">
    <location>
        <begin position="113"/>
        <end position="146"/>
    </location>
</feature>
<evidence type="ECO:0000256" key="2">
    <source>
        <dbReference type="ARBA" id="ARBA00022692"/>
    </source>
</evidence>
<evidence type="ECO:0000256" key="5">
    <source>
        <dbReference type="HAMAP-Rule" id="MF_01874"/>
    </source>
</evidence>
<keyword evidence="4 5" id="KW-0472">Membrane</keyword>
<evidence type="ECO:0000256" key="4">
    <source>
        <dbReference type="ARBA" id="ARBA00023136"/>
    </source>
</evidence>
<evidence type="ECO:0000313" key="6">
    <source>
        <dbReference type="EMBL" id="WPD19824.1"/>
    </source>
</evidence>
<comment type="similarity">
    <text evidence="5">Belongs to the UPF0756 family.</text>
</comment>
<dbReference type="EMBL" id="CP132508">
    <property type="protein sequence ID" value="WPD19824.1"/>
    <property type="molecule type" value="Genomic_DNA"/>
</dbReference>
<feature type="transmembrane region" description="Helical" evidence="5">
    <location>
        <begin position="49"/>
        <end position="72"/>
    </location>
</feature>
<keyword evidence="2 5" id="KW-0812">Transmembrane</keyword>
<evidence type="ECO:0000256" key="3">
    <source>
        <dbReference type="ARBA" id="ARBA00022989"/>
    </source>
</evidence>
<protein>
    <recommendedName>
        <fullName evidence="5">UPF0756 membrane protein Q5761_03975</fullName>
    </recommendedName>
</protein>
<comment type="subcellular location">
    <subcellularLocation>
        <location evidence="5">Cell membrane</location>
        <topology evidence="5">Multi-pass membrane protein</topology>
    </subcellularLocation>
</comment>
<gene>
    <name evidence="6" type="ORF">Q5761_03975</name>
</gene>
<feature type="transmembrane region" description="Helical" evidence="5">
    <location>
        <begin position="84"/>
        <end position="107"/>
    </location>
</feature>